<dbReference type="OMA" id="FAVANCA"/>
<evidence type="ECO:0000313" key="5">
    <source>
        <dbReference type="EMBL" id="WOH04897.1"/>
    </source>
</evidence>
<dbReference type="GO" id="GO:0016746">
    <property type="term" value="F:acyltransferase activity"/>
    <property type="evidence" value="ECO:0007669"/>
    <property type="project" value="UniProtKB-KW"/>
</dbReference>
<dbReference type="PANTHER" id="PTHR31623:SF124">
    <property type="entry name" value="VINORINE SYNTHASE-RELATED"/>
    <property type="match status" value="1"/>
</dbReference>
<dbReference type="EMBL" id="CP093348">
    <property type="protein sequence ID" value="WOH04897.1"/>
    <property type="molecule type" value="Genomic_DNA"/>
</dbReference>
<evidence type="ECO:0000256" key="2">
    <source>
        <dbReference type="ARBA" id="ARBA00022679"/>
    </source>
</evidence>
<dbReference type="STRING" id="79200.A0A164VRQ2"/>
<dbReference type="KEGG" id="dcr:108226097"/>
<evidence type="ECO:0000256" key="3">
    <source>
        <dbReference type="ARBA" id="ARBA00023315"/>
    </source>
</evidence>
<dbReference type="InterPro" id="IPR023213">
    <property type="entry name" value="CAT-like_dom_sf"/>
</dbReference>
<sequence length="430" mass="47907">MKVQILTREFVKPLIPTPPNLRNYKISFTDELAPVINVPSILYYQAHEKIKATSMCDILKTSVEKALPKFYPFAGRYVKTSRVIDCSDQGVEFVTAQTDSQLAEILGLGKKLKVELIDQLLPCDVQEADEVTDPLLCIQVTMFDCGGLALTMCFAHRIGDASTISAFMAGMVAASQGLSLELFHPSFDVASSYPGKGLPHWKLNWTNKNVTKRFVFDSKAIEILRNRARLTGANGKSKPSRVQLVNAIILQALISIDRAKYGHFRATYFMQTMNLREKANPPIPTESFGNLFGLATVNLEAGQAKDKGYGHHADMLSDSVKEALEAYKTMLLHHEDGHRKVIDPFLESNEKMSDPDVNAIMHTSWSRFPYYEADFGWGTPVWASAASLPLKNVGILLDTKDCTGIEAWVYLEDTDVPLFEQHPDILALTT</sequence>
<evidence type="ECO:0000313" key="6">
    <source>
        <dbReference type="Proteomes" id="UP000077755"/>
    </source>
</evidence>
<dbReference type="OrthoDB" id="671439at2759"/>
<evidence type="ECO:0000313" key="4">
    <source>
        <dbReference type="EMBL" id="KZM90754.1"/>
    </source>
</evidence>
<gene>
    <name evidence="4" type="ORF">DCAR_021881</name>
    <name evidence="5" type="ORF">DCAR_0624309</name>
</gene>
<reference evidence="5" key="2">
    <citation type="submission" date="2022-03" db="EMBL/GenBank/DDBJ databases">
        <title>Draft title - Genomic analysis of global carrot germplasm unveils the trajectory of domestication and the origin of high carotenoid orange carrot.</title>
        <authorList>
            <person name="Iorizzo M."/>
            <person name="Ellison S."/>
            <person name="Senalik D."/>
            <person name="Macko-Podgorni A."/>
            <person name="Grzebelus D."/>
            <person name="Bostan H."/>
            <person name="Rolling W."/>
            <person name="Curaba J."/>
            <person name="Simon P."/>
        </authorList>
    </citation>
    <scope>NUCLEOTIDE SEQUENCE</scope>
    <source>
        <tissue evidence="5">Leaf</tissue>
    </source>
</reference>
<accession>A0A164VRQ2</accession>
<dbReference type="Proteomes" id="UP000077755">
    <property type="component" value="Chromosome 6"/>
</dbReference>
<comment type="similarity">
    <text evidence="1">Belongs to the plant acyltransferase family.</text>
</comment>
<dbReference type="Gene3D" id="3.30.559.10">
    <property type="entry name" value="Chloramphenicol acetyltransferase-like domain"/>
    <property type="match status" value="2"/>
</dbReference>
<keyword evidence="2" id="KW-0808">Transferase</keyword>
<evidence type="ECO:0000256" key="1">
    <source>
        <dbReference type="ARBA" id="ARBA00009861"/>
    </source>
</evidence>
<name>A0A164VRQ2_DAUCS</name>
<organism evidence="4">
    <name type="scientific">Daucus carota subsp. sativus</name>
    <name type="common">Carrot</name>
    <dbReference type="NCBI Taxonomy" id="79200"/>
    <lineage>
        <taxon>Eukaryota</taxon>
        <taxon>Viridiplantae</taxon>
        <taxon>Streptophyta</taxon>
        <taxon>Embryophyta</taxon>
        <taxon>Tracheophyta</taxon>
        <taxon>Spermatophyta</taxon>
        <taxon>Magnoliopsida</taxon>
        <taxon>eudicotyledons</taxon>
        <taxon>Gunneridae</taxon>
        <taxon>Pentapetalae</taxon>
        <taxon>asterids</taxon>
        <taxon>campanulids</taxon>
        <taxon>Apiales</taxon>
        <taxon>Apiaceae</taxon>
        <taxon>Apioideae</taxon>
        <taxon>Scandiceae</taxon>
        <taxon>Daucinae</taxon>
        <taxon>Daucus</taxon>
        <taxon>Daucus sect. Daucus</taxon>
    </lineage>
</organism>
<dbReference type="PANTHER" id="PTHR31623">
    <property type="entry name" value="F21J9.9"/>
    <property type="match status" value="1"/>
</dbReference>
<dbReference type="EMBL" id="LNRQ01000006">
    <property type="protein sequence ID" value="KZM90754.1"/>
    <property type="molecule type" value="Genomic_DNA"/>
</dbReference>
<dbReference type="AlphaFoldDB" id="A0A164VRQ2"/>
<proteinExistence type="inferred from homology"/>
<dbReference type="Gramene" id="KZM90754">
    <property type="protein sequence ID" value="KZM90754"/>
    <property type="gene ID" value="DCAR_021881"/>
</dbReference>
<keyword evidence="3" id="KW-0012">Acyltransferase</keyword>
<reference evidence="4" key="1">
    <citation type="journal article" date="2016" name="Nat. Genet.">
        <title>A high-quality carrot genome assembly provides new insights into carotenoid accumulation and asterid genome evolution.</title>
        <authorList>
            <person name="Iorizzo M."/>
            <person name="Ellison S."/>
            <person name="Senalik D."/>
            <person name="Zeng P."/>
            <person name="Satapoomin P."/>
            <person name="Huang J."/>
            <person name="Bowman M."/>
            <person name="Iovene M."/>
            <person name="Sanseverino W."/>
            <person name="Cavagnaro P."/>
            <person name="Yildiz M."/>
            <person name="Macko-Podgorni A."/>
            <person name="Moranska E."/>
            <person name="Grzebelus E."/>
            <person name="Grzebelus D."/>
            <person name="Ashrafi H."/>
            <person name="Zheng Z."/>
            <person name="Cheng S."/>
            <person name="Spooner D."/>
            <person name="Van Deynze A."/>
            <person name="Simon P."/>
        </authorList>
    </citation>
    <scope>NUCLEOTIDE SEQUENCE [LARGE SCALE GENOMIC DNA]</scope>
    <source>
        <tissue evidence="4">Leaf</tissue>
    </source>
</reference>
<dbReference type="Pfam" id="PF02458">
    <property type="entry name" value="Transferase"/>
    <property type="match status" value="1"/>
</dbReference>
<keyword evidence="6" id="KW-1185">Reference proteome</keyword>
<protein>
    <submittedName>
        <fullName evidence="4">Uncharacterized protein</fullName>
    </submittedName>
</protein>